<evidence type="ECO:0000256" key="4">
    <source>
        <dbReference type="ARBA" id="ARBA00022737"/>
    </source>
</evidence>
<sequence>MSRMKRRQRKARRSTSSTENQMPNDIANGFVRPFWQAELQNENGHPMMNGIRLNDLDTVNRHFSSRAEGEKSEANGFLANHQQRLENAMLNAVREFNLLALEVTLNHYLELLNLDGFYENDSLESCDSSKPINFLPLIVAAQLGNNEAINLFLSKGFEVQKPHNVLCKCEECMKDEFKVSQQRLDIYRALANPVYISNTSKDPFSTTFKLSTELEILSRREDEYEKDYLALAQQCCQFSLGLLDECRTSKEQRNILNYPGEEASESHFSDNSLGLVNCAIFHNQKEFVAHPFCQHLIMQHIFGDITGWRTSSFIYRVFYVITQVIIFPLMAIVYFFFPFLHVSRKIRRPLIKFINHTASFVTFLVLLAVSSHHKFGIRFKEMPSYLEWMILMWILGIAWSECIQVWHEGVTRYLSSGWNWMDMGMVFLILGAYIIWTIMILLDLSKPGELLHDIVLSTADGMYSFGVVASFFRLVYLCQISRYLGLLQLSLSRMVRVIFQFAFISCVMLASFSVAMTMLFMVSFEAYGKERPLAYNSTMLESVLDKGYHNLLTTMVTLMWASLDMVGLVSLEVFRGQSLIQFWSAALFTLYHAASMIVLLNMLIAMMSNSYQQVEDNIETEYKFARTQLWADYIGDGVPTLPPPINLIPTPKFIYRNLSKLTFKCFGFPRKEPCLPGHQFRVYVEEGKLDMEQKKQDYKNTVRELLNRYWARRRKHDTSKESPDRLIAMHNMKDEVSDMLSEIRNILKSRGRTKNRERLARIEETMEQENIRIECHPQPASSTSLQPTPTSNHIDINTPNDISQTKQDSNHNIEENSMGASMATVSNEDETTRL</sequence>
<evidence type="ECO:0000256" key="3">
    <source>
        <dbReference type="ARBA" id="ARBA00022692"/>
    </source>
</evidence>
<evidence type="ECO:0000256" key="10">
    <source>
        <dbReference type="SAM" id="MobiDB-lite"/>
    </source>
</evidence>
<dbReference type="OrthoDB" id="2373987at2759"/>
<evidence type="ECO:0000256" key="2">
    <source>
        <dbReference type="ARBA" id="ARBA00022448"/>
    </source>
</evidence>
<dbReference type="RefSeq" id="XP_031571224.1">
    <property type="nucleotide sequence ID" value="XM_031715364.1"/>
</dbReference>
<dbReference type="GO" id="GO:0005886">
    <property type="term" value="C:plasma membrane"/>
    <property type="evidence" value="ECO:0007669"/>
    <property type="project" value="TreeGrafter"/>
</dbReference>
<keyword evidence="3 11" id="KW-0812">Transmembrane</keyword>
<dbReference type="RefSeq" id="XP_031571226.1">
    <property type="nucleotide sequence ID" value="XM_031715366.1"/>
</dbReference>
<gene>
    <name evidence="14 15 16 17" type="primary">LOC116305460</name>
</gene>
<feature type="region of interest" description="Disordered" evidence="10">
    <location>
        <begin position="1"/>
        <end position="26"/>
    </location>
</feature>
<dbReference type="PANTHER" id="PTHR10117">
    <property type="entry name" value="TRANSIENT RECEPTOR POTENTIAL CHANNEL"/>
    <property type="match status" value="1"/>
</dbReference>
<evidence type="ECO:0000313" key="14">
    <source>
        <dbReference type="RefSeq" id="XP_031571224.1"/>
    </source>
</evidence>
<dbReference type="InterPro" id="IPR002153">
    <property type="entry name" value="TRPC_channel"/>
</dbReference>
<dbReference type="InterPro" id="IPR005821">
    <property type="entry name" value="Ion_trans_dom"/>
</dbReference>
<evidence type="ECO:0000313" key="16">
    <source>
        <dbReference type="RefSeq" id="XP_031571226.1"/>
    </source>
</evidence>
<keyword evidence="9" id="KW-0407">Ion channel</keyword>
<dbReference type="GO" id="GO:0034703">
    <property type="term" value="C:cation channel complex"/>
    <property type="evidence" value="ECO:0007669"/>
    <property type="project" value="TreeGrafter"/>
</dbReference>
<reference evidence="14 15" key="1">
    <citation type="submission" date="2025-04" db="UniProtKB">
        <authorList>
            <consortium name="RefSeq"/>
        </authorList>
    </citation>
    <scope>IDENTIFICATION</scope>
    <source>
        <tissue evidence="14 15">Tentacle</tissue>
    </source>
</reference>
<dbReference type="Proteomes" id="UP000515163">
    <property type="component" value="Unplaced"/>
</dbReference>
<keyword evidence="13" id="KW-1185">Reference proteome</keyword>
<dbReference type="RefSeq" id="XP_031571227.1">
    <property type="nucleotide sequence ID" value="XM_031715367.1"/>
</dbReference>
<keyword evidence="2" id="KW-0813">Transport</keyword>
<feature type="compositionally biased region" description="Basic residues" evidence="10">
    <location>
        <begin position="1"/>
        <end position="13"/>
    </location>
</feature>
<evidence type="ECO:0000256" key="5">
    <source>
        <dbReference type="ARBA" id="ARBA00022989"/>
    </source>
</evidence>
<dbReference type="InterPro" id="IPR013555">
    <property type="entry name" value="TRP_dom"/>
</dbReference>
<evidence type="ECO:0000256" key="6">
    <source>
        <dbReference type="ARBA" id="ARBA00023043"/>
    </source>
</evidence>
<dbReference type="PANTHER" id="PTHR10117:SF54">
    <property type="entry name" value="TRANSIENT RECEPTOR POTENTIAL-GAMMA PROTEIN"/>
    <property type="match status" value="1"/>
</dbReference>
<evidence type="ECO:0000256" key="1">
    <source>
        <dbReference type="ARBA" id="ARBA00004141"/>
    </source>
</evidence>
<proteinExistence type="predicted"/>
<dbReference type="KEGG" id="aten:116305460"/>
<dbReference type="GeneID" id="116305460"/>
<evidence type="ECO:0000313" key="17">
    <source>
        <dbReference type="RefSeq" id="XP_031571227.1"/>
    </source>
</evidence>
<feature type="compositionally biased region" description="Polar residues" evidence="10">
    <location>
        <begin position="779"/>
        <end position="807"/>
    </location>
</feature>
<evidence type="ECO:0000259" key="12">
    <source>
        <dbReference type="SMART" id="SM01420"/>
    </source>
</evidence>
<feature type="transmembrane region" description="Helical" evidence="11">
    <location>
        <begin position="317"/>
        <end position="341"/>
    </location>
</feature>
<keyword evidence="7" id="KW-0406">Ion transport</keyword>
<dbReference type="Pfam" id="PF08344">
    <property type="entry name" value="TRP_2"/>
    <property type="match status" value="1"/>
</dbReference>
<organism evidence="13 16">
    <name type="scientific">Actinia tenebrosa</name>
    <name type="common">Australian red waratah sea anemone</name>
    <dbReference type="NCBI Taxonomy" id="6105"/>
    <lineage>
        <taxon>Eukaryota</taxon>
        <taxon>Metazoa</taxon>
        <taxon>Cnidaria</taxon>
        <taxon>Anthozoa</taxon>
        <taxon>Hexacorallia</taxon>
        <taxon>Actiniaria</taxon>
        <taxon>Actiniidae</taxon>
        <taxon>Actinia</taxon>
    </lineage>
</organism>
<feature type="transmembrane region" description="Helical" evidence="11">
    <location>
        <begin position="497"/>
        <end position="527"/>
    </location>
</feature>
<name>A0A6P8IVB7_ACTTE</name>
<dbReference type="PRINTS" id="PR01097">
    <property type="entry name" value="TRNSRECEPTRP"/>
</dbReference>
<dbReference type="GO" id="GO:0015279">
    <property type="term" value="F:store-operated calcium channel activity"/>
    <property type="evidence" value="ECO:0007669"/>
    <property type="project" value="TreeGrafter"/>
</dbReference>
<feature type="transmembrane region" description="Helical" evidence="11">
    <location>
        <begin position="454"/>
        <end position="477"/>
    </location>
</feature>
<feature type="domain" description="Transient receptor ion channel" evidence="12">
    <location>
        <begin position="167"/>
        <end position="225"/>
    </location>
</feature>
<dbReference type="Pfam" id="PF00520">
    <property type="entry name" value="Ion_trans"/>
    <property type="match status" value="1"/>
</dbReference>
<dbReference type="GO" id="GO:0051480">
    <property type="term" value="P:regulation of cytosolic calcium ion concentration"/>
    <property type="evidence" value="ECO:0007669"/>
    <property type="project" value="TreeGrafter"/>
</dbReference>
<feature type="region of interest" description="Disordered" evidence="10">
    <location>
        <begin position="775"/>
        <end position="834"/>
    </location>
</feature>
<dbReference type="AlphaFoldDB" id="A0A6P8IVB7"/>
<feature type="transmembrane region" description="Helical" evidence="11">
    <location>
        <begin position="582"/>
        <end position="604"/>
    </location>
</feature>
<feature type="transmembrane region" description="Helical" evidence="11">
    <location>
        <begin position="353"/>
        <end position="373"/>
    </location>
</feature>
<evidence type="ECO:0000256" key="11">
    <source>
        <dbReference type="SAM" id="Phobius"/>
    </source>
</evidence>
<evidence type="ECO:0000256" key="8">
    <source>
        <dbReference type="ARBA" id="ARBA00023136"/>
    </source>
</evidence>
<dbReference type="SMART" id="SM01420">
    <property type="entry name" value="TRP_2"/>
    <property type="match status" value="1"/>
</dbReference>
<keyword evidence="4" id="KW-0677">Repeat</keyword>
<feature type="transmembrane region" description="Helical" evidence="11">
    <location>
        <begin position="548"/>
        <end position="570"/>
    </location>
</feature>
<protein>
    <submittedName>
        <fullName evidence="14 15">Short transient receptor potential channel 4-like isoform X1</fullName>
    </submittedName>
</protein>
<keyword evidence="5 11" id="KW-1133">Transmembrane helix</keyword>
<keyword evidence="8 11" id="KW-0472">Membrane</keyword>
<accession>A0A6P8IVB7</accession>
<evidence type="ECO:0000313" key="13">
    <source>
        <dbReference type="Proteomes" id="UP000515163"/>
    </source>
</evidence>
<evidence type="ECO:0000256" key="7">
    <source>
        <dbReference type="ARBA" id="ARBA00023065"/>
    </source>
</evidence>
<keyword evidence="6" id="KW-0040">ANK repeat</keyword>
<comment type="subcellular location">
    <subcellularLocation>
        <location evidence="1">Membrane</location>
        <topology evidence="1">Multi-pass membrane protein</topology>
    </subcellularLocation>
</comment>
<evidence type="ECO:0000256" key="9">
    <source>
        <dbReference type="ARBA" id="ARBA00023303"/>
    </source>
</evidence>
<feature type="transmembrane region" description="Helical" evidence="11">
    <location>
        <begin position="385"/>
        <end position="406"/>
    </location>
</feature>
<feature type="transmembrane region" description="Helical" evidence="11">
    <location>
        <begin position="418"/>
        <end position="442"/>
    </location>
</feature>
<evidence type="ECO:0000313" key="15">
    <source>
        <dbReference type="RefSeq" id="XP_031571225.1"/>
    </source>
</evidence>
<dbReference type="RefSeq" id="XP_031571225.1">
    <property type="nucleotide sequence ID" value="XM_031715365.1"/>
</dbReference>
<dbReference type="GO" id="GO:0070679">
    <property type="term" value="F:inositol 1,4,5 trisphosphate binding"/>
    <property type="evidence" value="ECO:0007669"/>
    <property type="project" value="TreeGrafter"/>
</dbReference>